<dbReference type="AlphaFoldDB" id="A0A4P7HJW3"/>
<dbReference type="EMBL" id="CP038439">
    <property type="protein sequence ID" value="QBX34458.1"/>
    <property type="molecule type" value="Genomic_DNA"/>
</dbReference>
<dbReference type="Pfam" id="PF08713">
    <property type="entry name" value="DNA_alkylation"/>
    <property type="match status" value="1"/>
</dbReference>
<dbReference type="SUPFAM" id="SSF48371">
    <property type="entry name" value="ARM repeat"/>
    <property type="match status" value="1"/>
</dbReference>
<name>A0A4P7HJW3_9RHOB</name>
<gene>
    <name evidence="2" type="ORF">E4191_06835</name>
</gene>
<evidence type="ECO:0000256" key="1">
    <source>
        <dbReference type="SAM" id="MobiDB-lite"/>
    </source>
</evidence>
<evidence type="ECO:0000313" key="3">
    <source>
        <dbReference type="Proteomes" id="UP000296374"/>
    </source>
</evidence>
<dbReference type="KEGG" id="plia:E4191_06835"/>
<sequence>MQDLDRLRALGDPDRAARASARHKRGRETLGVPPAQIEALAAEWRAALDIEARVSLARTFWDSDIHEARLTAARLLVQARMRPDDGAWDAILDWAPQIDGQEIGDGLMSAAARRLVADPSRLDRIAPWAGSRNPWLRRGLLVATGPWAKMNNPKPQDLEIRETVLAWALTLSTDRNGAVRQAAQAWIRDLAKHDPDRAALWQQAHEDRVAAQAEARAAAEDEAEMEPEDLDDADATPASEGHPDTGSEATASPDPDTAPDTDPEAPDLTPDQER</sequence>
<dbReference type="Proteomes" id="UP000296374">
    <property type="component" value="Chromosome"/>
</dbReference>
<reference evidence="3" key="1">
    <citation type="submission" date="2019-03" db="EMBL/GenBank/DDBJ databases">
        <authorList>
            <person name="Li J."/>
        </authorList>
    </citation>
    <scope>NUCLEOTIDE SEQUENCE [LARGE SCALE GENOMIC DNA]</scope>
    <source>
        <strain evidence="3">2251</strain>
    </source>
</reference>
<dbReference type="RefSeq" id="WP_135312747.1">
    <property type="nucleotide sequence ID" value="NZ_CP038439.1"/>
</dbReference>
<dbReference type="InterPro" id="IPR014825">
    <property type="entry name" value="DNA_alkylation"/>
</dbReference>
<dbReference type="InterPro" id="IPR016024">
    <property type="entry name" value="ARM-type_fold"/>
</dbReference>
<organism evidence="2 3">
    <name type="scientific">Paracoccus liaowanqingii</name>
    <dbReference type="NCBI Taxonomy" id="2560053"/>
    <lineage>
        <taxon>Bacteria</taxon>
        <taxon>Pseudomonadati</taxon>
        <taxon>Pseudomonadota</taxon>
        <taxon>Alphaproteobacteria</taxon>
        <taxon>Rhodobacterales</taxon>
        <taxon>Paracoccaceae</taxon>
        <taxon>Paracoccus</taxon>
    </lineage>
</organism>
<protein>
    <submittedName>
        <fullName evidence="2">DNA alkylation repair protein</fullName>
    </submittedName>
</protein>
<dbReference type="CDD" id="cd06561">
    <property type="entry name" value="AlkD_like"/>
    <property type="match status" value="1"/>
</dbReference>
<feature type="compositionally biased region" description="Acidic residues" evidence="1">
    <location>
        <begin position="220"/>
        <end position="234"/>
    </location>
</feature>
<dbReference type="Gene3D" id="1.25.10.90">
    <property type="match status" value="1"/>
</dbReference>
<proteinExistence type="predicted"/>
<evidence type="ECO:0000313" key="2">
    <source>
        <dbReference type="EMBL" id="QBX34458.1"/>
    </source>
</evidence>
<accession>A0A4P7HJW3</accession>
<feature type="region of interest" description="Disordered" evidence="1">
    <location>
        <begin position="206"/>
        <end position="274"/>
    </location>
</feature>